<accession>A0A3P6DMR1</accession>
<dbReference type="AlphaFoldDB" id="A0A3P6DMR1"/>
<organism evidence="1">
    <name type="scientific">Brassica oleracea</name>
    <name type="common">Wild cabbage</name>
    <dbReference type="NCBI Taxonomy" id="3712"/>
    <lineage>
        <taxon>Eukaryota</taxon>
        <taxon>Viridiplantae</taxon>
        <taxon>Streptophyta</taxon>
        <taxon>Embryophyta</taxon>
        <taxon>Tracheophyta</taxon>
        <taxon>Spermatophyta</taxon>
        <taxon>Magnoliopsida</taxon>
        <taxon>eudicotyledons</taxon>
        <taxon>Gunneridae</taxon>
        <taxon>Pentapetalae</taxon>
        <taxon>rosids</taxon>
        <taxon>malvids</taxon>
        <taxon>Brassicales</taxon>
        <taxon>Brassicaceae</taxon>
        <taxon>Brassiceae</taxon>
        <taxon>Brassica</taxon>
    </lineage>
</organism>
<evidence type="ECO:0000313" key="1">
    <source>
        <dbReference type="EMBL" id="VDD20409.1"/>
    </source>
</evidence>
<proteinExistence type="predicted"/>
<dbReference type="EMBL" id="LR031874">
    <property type="protein sequence ID" value="VDD20409.1"/>
    <property type="molecule type" value="Genomic_DNA"/>
</dbReference>
<sequence>MNQGDHIINNGEGSVCCFSETTTTSSNPVYNNPMTAATKSSEDEDDISLSLLPCKTKSIRSNLWSVFS</sequence>
<protein>
    <submittedName>
        <fullName evidence="1">Uncharacterized protein</fullName>
    </submittedName>
</protein>
<name>A0A3P6DMR1_BRAOL</name>
<reference evidence="1" key="1">
    <citation type="submission" date="2018-11" db="EMBL/GenBank/DDBJ databases">
        <authorList>
            <consortium name="Genoscope - CEA"/>
            <person name="William W."/>
        </authorList>
    </citation>
    <scope>NUCLEOTIDE SEQUENCE</scope>
</reference>
<gene>
    <name evidence="1" type="ORF">BOLC2T07211H</name>
</gene>